<dbReference type="Proteomes" id="UP000277579">
    <property type="component" value="Unassembled WGS sequence"/>
</dbReference>
<dbReference type="SUPFAM" id="SSF55729">
    <property type="entry name" value="Acyl-CoA N-acyltransferases (Nat)"/>
    <property type="match status" value="1"/>
</dbReference>
<evidence type="ECO:0000313" key="3">
    <source>
        <dbReference type="Proteomes" id="UP000277579"/>
    </source>
</evidence>
<dbReference type="AlphaFoldDB" id="A0A495MIV9"/>
<keyword evidence="3" id="KW-1185">Reference proteome</keyword>
<dbReference type="RefSeq" id="WP_121375300.1">
    <property type="nucleotide sequence ID" value="NZ_RBLC01000001.1"/>
</dbReference>
<dbReference type="PROSITE" id="PS51729">
    <property type="entry name" value="GNAT_YJDJ"/>
    <property type="match status" value="1"/>
</dbReference>
<evidence type="ECO:0000313" key="2">
    <source>
        <dbReference type="EMBL" id="RKS25937.1"/>
    </source>
</evidence>
<feature type="domain" description="N-acetyltransferase" evidence="1">
    <location>
        <begin position="11"/>
        <end position="97"/>
    </location>
</feature>
<dbReference type="OrthoDB" id="1120671at2"/>
<dbReference type="InterPro" id="IPR016181">
    <property type="entry name" value="Acyl_CoA_acyltransferase"/>
</dbReference>
<sequence>MSDKYAAIELVKNPDKRRFEMEVENHTAFIEYIINKDNIMYLTHTEVPKSLEGKGVGGSMVEKALNYIKDNGYTLAPLCPFVAAYLKRHPEWQSILAKGYNVG</sequence>
<name>A0A495MIV9_9FLAO</name>
<dbReference type="PANTHER" id="PTHR31435:SF10">
    <property type="entry name" value="BSR4717 PROTEIN"/>
    <property type="match status" value="1"/>
</dbReference>
<protein>
    <recommendedName>
        <fullName evidence="1">N-acetyltransferase domain-containing protein</fullName>
    </recommendedName>
</protein>
<proteinExistence type="predicted"/>
<accession>A0A495MIV9</accession>
<evidence type="ECO:0000259" key="1">
    <source>
        <dbReference type="PROSITE" id="PS51729"/>
    </source>
</evidence>
<dbReference type="Gene3D" id="3.40.630.30">
    <property type="match status" value="1"/>
</dbReference>
<dbReference type="Pfam" id="PF14542">
    <property type="entry name" value="Acetyltransf_CG"/>
    <property type="match status" value="1"/>
</dbReference>
<dbReference type="EMBL" id="RBLC01000001">
    <property type="protein sequence ID" value="RKS25937.1"/>
    <property type="molecule type" value="Genomic_DNA"/>
</dbReference>
<organism evidence="2 3">
    <name type="scientific">Flavobacterium endophyticum</name>
    <dbReference type="NCBI Taxonomy" id="1540163"/>
    <lineage>
        <taxon>Bacteria</taxon>
        <taxon>Pseudomonadati</taxon>
        <taxon>Bacteroidota</taxon>
        <taxon>Flavobacteriia</taxon>
        <taxon>Flavobacteriales</taxon>
        <taxon>Flavobacteriaceae</taxon>
        <taxon>Flavobacterium</taxon>
    </lineage>
</organism>
<reference evidence="2 3" key="1">
    <citation type="submission" date="2018-10" db="EMBL/GenBank/DDBJ databases">
        <title>Genomic Encyclopedia of Archaeal and Bacterial Type Strains, Phase II (KMG-II): from individual species to whole genera.</title>
        <authorList>
            <person name="Goeker M."/>
        </authorList>
    </citation>
    <scope>NUCLEOTIDE SEQUENCE [LARGE SCALE GENOMIC DNA]</scope>
    <source>
        <strain evidence="2 3">DSM 29537</strain>
    </source>
</reference>
<comment type="caution">
    <text evidence="2">The sequence shown here is derived from an EMBL/GenBank/DDBJ whole genome shotgun (WGS) entry which is preliminary data.</text>
</comment>
<dbReference type="PANTHER" id="PTHR31435">
    <property type="entry name" value="PROTEIN NATD1"/>
    <property type="match status" value="1"/>
</dbReference>
<gene>
    <name evidence="2" type="ORF">CLV94_0987</name>
</gene>
<dbReference type="InterPro" id="IPR045057">
    <property type="entry name" value="Gcn5-rel_NAT"/>
</dbReference>
<dbReference type="InterPro" id="IPR031165">
    <property type="entry name" value="GNAT_YJDJ"/>
</dbReference>